<dbReference type="PANTHER" id="PTHR18849:SF18">
    <property type="entry name" value="LEUCINE-RICH REPEAT PROTEIN (LRRP)"/>
    <property type="match status" value="1"/>
</dbReference>
<feature type="compositionally biased region" description="Gly residues" evidence="3">
    <location>
        <begin position="202"/>
        <end position="212"/>
    </location>
</feature>
<evidence type="ECO:0000256" key="1">
    <source>
        <dbReference type="ARBA" id="ARBA00022614"/>
    </source>
</evidence>
<evidence type="ECO:0000256" key="3">
    <source>
        <dbReference type="SAM" id="MobiDB-lite"/>
    </source>
</evidence>
<dbReference type="Pfam" id="PF22800">
    <property type="entry name" value="CFAP410_C"/>
    <property type="match status" value="1"/>
</dbReference>
<keyword evidence="1" id="KW-0433">Leucine-rich repeat</keyword>
<dbReference type="VEuPathDB" id="TriTrypDB:LPMP_343150"/>
<keyword evidence="2" id="KW-0677">Repeat</keyword>
<dbReference type="OrthoDB" id="1517790at2759"/>
<keyword evidence="6" id="KW-1185">Reference proteome</keyword>
<dbReference type="Pfam" id="PF14580">
    <property type="entry name" value="LRR_9"/>
    <property type="match status" value="1"/>
</dbReference>
<dbReference type="KEGG" id="lpan:LPMP_343150"/>
<feature type="domain" description="CFAP410 C-terminal" evidence="4">
    <location>
        <begin position="267"/>
        <end position="301"/>
    </location>
</feature>
<dbReference type="VEuPathDB" id="TriTrypDB:LPAL13_340037900"/>
<evidence type="ECO:0000313" key="6">
    <source>
        <dbReference type="Proteomes" id="UP000063063"/>
    </source>
</evidence>
<proteinExistence type="predicted"/>
<dbReference type="Gene3D" id="3.80.10.10">
    <property type="entry name" value="Ribonuclease Inhibitor"/>
    <property type="match status" value="1"/>
</dbReference>
<evidence type="ECO:0000313" key="5">
    <source>
        <dbReference type="EMBL" id="AIO01941.1"/>
    </source>
</evidence>
<organism evidence="5 6">
    <name type="scientific">Leishmania panamensis</name>
    <dbReference type="NCBI Taxonomy" id="5679"/>
    <lineage>
        <taxon>Eukaryota</taxon>
        <taxon>Discoba</taxon>
        <taxon>Euglenozoa</taxon>
        <taxon>Kinetoplastea</taxon>
        <taxon>Metakinetoplastina</taxon>
        <taxon>Trypanosomatida</taxon>
        <taxon>Trypanosomatidae</taxon>
        <taxon>Leishmaniinae</taxon>
        <taxon>Leishmania</taxon>
        <taxon>Leishmania guyanensis species complex</taxon>
    </lineage>
</organism>
<reference evidence="5 6" key="1">
    <citation type="journal article" date="2015" name="Sci. Rep.">
        <title>The genome of Leishmania panamensis: insights into genomics of the L. (Viannia) subgenus.</title>
        <authorList>
            <person name="Llanes A."/>
            <person name="Restrepo C.M."/>
            <person name="Vecchio G.D."/>
            <person name="Anguizola F.J."/>
            <person name="Lleonart R."/>
        </authorList>
    </citation>
    <scope>NUCLEOTIDE SEQUENCE [LARGE SCALE GENOMIC DNA]</scope>
    <source>
        <strain evidence="5 6">MHOM/PA/94/PSC-1</strain>
    </source>
</reference>
<protein>
    <recommendedName>
        <fullName evidence="4">CFAP410 C-terminal domain-containing protein</fullName>
    </recommendedName>
</protein>
<sequence length="303" mass="32709">MAGVLTLNLVLQKSKTDDIRRVRKLNVCASQIQDIGVLRQAVALEVLSMSLNDISELGALSNCHRLTEIHLRKNQICDINQVLHLSRLSSLEVLNLSDNPISRDPNYRRFVVAAIPSLERFDDRDITDEERDSALAVFPQLLSFAPPPSRYAQPMEGIAPPTIQERQAHAQASRMYARSSSATMFAAGQPDVHHRQAASSASGGGGVGGYNGRGDSAAGSNPPIRRAPPASVHQDPQYGAAPTPARSSPVPRAQAVNDYRTVSSFLPGPSEEGVVQAVKVLCSELSPEGLDDVRHFIDSLSGY</sequence>
<accession>A0A088S146</accession>
<name>A0A088S146_LEIPA</name>
<dbReference type="SUPFAM" id="SSF52058">
    <property type="entry name" value="L domain-like"/>
    <property type="match status" value="1"/>
</dbReference>
<dbReference type="InterPro" id="IPR055004">
    <property type="entry name" value="CFAP410_C"/>
</dbReference>
<dbReference type="EMBL" id="CP009403">
    <property type="protein sequence ID" value="AIO01941.1"/>
    <property type="molecule type" value="Genomic_DNA"/>
</dbReference>
<evidence type="ECO:0000259" key="4">
    <source>
        <dbReference type="Pfam" id="PF22800"/>
    </source>
</evidence>
<dbReference type="PROSITE" id="PS51450">
    <property type="entry name" value="LRR"/>
    <property type="match status" value="2"/>
</dbReference>
<dbReference type="AlphaFoldDB" id="A0A088S146"/>
<dbReference type="PANTHER" id="PTHR18849">
    <property type="entry name" value="LEUCINE RICH REPEAT PROTEIN"/>
    <property type="match status" value="1"/>
</dbReference>
<evidence type="ECO:0000256" key="2">
    <source>
        <dbReference type="ARBA" id="ARBA00022737"/>
    </source>
</evidence>
<dbReference type="Proteomes" id="UP000063063">
    <property type="component" value="Chromosome 34"/>
</dbReference>
<feature type="region of interest" description="Disordered" evidence="3">
    <location>
        <begin position="189"/>
        <end position="252"/>
    </location>
</feature>
<dbReference type="InterPro" id="IPR001611">
    <property type="entry name" value="Leu-rich_rpt"/>
</dbReference>
<dbReference type="RefSeq" id="XP_010702741.1">
    <property type="nucleotide sequence ID" value="XM_010704439.1"/>
</dbReference>
<dbReference type="GeneID" id="22578820"/>
<dbReference type="eggNOG" id="KOG2123">
    <property type="taxonomic scope" value="Eukaryota"/>
</dbReference>
<dbReference type="InterPro" id="IPR032675">
    <property type="entry name" value="LRR_dom_sf"/>
</dbReference>
<gene>
    <name evidence="5" type="ORF">LPMP_343150</name>
</gene>